<dbReference type="PANTHER" id="PTHR33392:SF6">
    <property type="entry name" value="POLYISOPRENYL-TEICHOIC ACID--PEPTIDOGLYCAN TEICHOIC ACID TRANSFERASE TAGU"/>
    <property type="match status" value="1"/>
</dbReference>
<keyword evidence="3" id="KW-0812">Transmembrane</keyword>
<feature type="compositionally biased region" description="Pro residues" evidence="2">
    <location>
        <begin position="160"/>
        <end position="177"/>
    </location>
</feature>
<feature type="domain" description="Cell envelope-related transcriptional attenuator" evidence="4">
    <location>
        <begin position="267"/>
        <end position="385"/>
    </location>
</feature>
<comment type="caution">
    <text evidence="6">The sequence shown here is derived from an EMBL/GenBank/DDBJ whole genome shotgun (WGS) entry which is preliminary data.</text>
</comment>
<feature type="compositionally biased region" description="Pro residues" evidence="2">
    <location>
        <begin position="112"/>
        <end position="128"/>
    </location>
</feature>
<keyword evidence="3" id="KW-0472">Membrane</keyword>
<feature type="compositionally biased region" description="Low complexity" evidence="2">
    <location>
        <begin position="88"/>
        <end position="111"/>
    </location>
</feature>
<dbReference type="Gene3D" id="3.30.70.2390">
    <property type="match status" value="1"/>
</dbReference>
<feature type="compositionally biased region" description="Basic and acidic residues" evidence="2">
    <location>
        <begin position="1"/>
        <end position="11"/>
    </location>
</feature>
<dbReference type="Pfam" id="PF03816">
    <property type="entry name" value="LytR_cpsA_psr"/>
    <property type="match status" value="1"/>
</dbReference>
<proteinExistence type="inferred from homology"/>
<accession>A0A6L9W6T1</accession>
<evidence type="ECO:0000259" key="4">
    <source>
        <dbReference type="Pfam" id="PF03816"/>
    </source>
</evidence>
<dbReference type="EMBL" id="JAAGWG010000034">
    <property type="protein sequence ID" value="NEK87519.1"/>
    <property type="molecule type" value="Genomic_DNA"/>
</dbReference>
<feature type="region of interest" description="Disordered" evidence="2">
    <location>
        <begin position="515"/>
        <end position="547"/>
    </location>
</feature>
<keyword evidence="3" id="KW-1133">Transmembrane helix</keyword>
<evidence type="ECO:0000313" key="7">
    <source>
        <dbReference type="Proteomes" id="UP000479241"/>
    </source>
</evidence>
<dbReference type="AlphaFoldDB" id="A0A6L9W6T1"/>
<evidence type="ECO:0000256" key="2">
    <source>
        <dbReference type="SAM" id="MobiDB-lite"/>
    </source>
</evidence>
<reference evidence="6 7" key="1">
    <citation type="submission" date="2019-12" db="EMBL/GenBank/DDBJ databases">
        <title>the WGS of Blastococcus saxobsidens 67B17.</title>
        <authorList>
            <person name="Jiang Z."/>
        </authorList>
    </citation>
    <scope>NUCLEOTIDE SEQUENCE [LARGE SCALE GENOMIC DNA]</scope>
    <source>
        <strain evidence="6 7">67B17</strain>
    </source>
</reference>
<name>A0A6L9W6T1_9ACTN</name>
<evidence type="ECO:0000313" key="6">
    <source>
        <dbReference type="EMBL" id="NEK87519.1"/>
    </source>
</evidence>
<evidence type="ECO:0000256" key="3">
    <source>
        <dbReference type="SAM" id="Phobius"/>
    </source>
</evidence>
<sequence length="667" mass="67107">MGDQPTRDGGDARSVPARTRRGRTAGGGVAEPVTVEQLLARQGDGSGRRRAARRAADAAPERGSSPGELPVHRAAARVEPADRDDAPAVRAGLPPVPGAVRPPAAAPVVQPGLPPVPSAQPGLPPVPDASPGAQAGLPPVPGRNPAAWAPDERPSRRSGPIPPLPGLAIPPAPPVSPTPRRRPERPPRSPGRRRAVRAAIALVGVLGVIVLYHLALYFYVDQRIDRVDALAVDGPEVLAPDLQDAVETYLVVGTGIPGQTGAASVATLVASVSADGDRAVLVSVPPTALIDTPVCRTPDGDLRNPVTEAFASSLLDGGPACMVRAMQQLSGLRIDHYLGVDLARLPGMVDALGGVPVCVIPSDAVAAAAEPPPAGPSQLSGPAASGFLAPGDAGLDVTGAAVAERAQRLLTSTLRAAMSADTLLDPVTLTRFLNRASDALTVDEQTTLGDLRVLAGTLGDLSGDAVHRAGLPVAQVGYVPAGTDQAYVVLDRPATRALFDEMIDGARLPEEVLEAQRADSAADAAAAEAQAPATEAPAGPPPLTTAPGQITVDVLNGTGTTGLAGTVSDALRAQGFGVGAVGNEPGTVSQSVVRFGPGAEEAARTVAASVPGAVLEPSDAIGGAVQLVIGPGYSTVVPVEIGADVAPEPAVDTAAATPQPQAAEVRC</sequence>
<dbReference type="InterPro" id="IPR027381">
    <property type="entry name" value="LytR/CpsA/Psr_C"/>
</dbReference>
<feature type="domain" description="LytR/CpsA/Psr regulator C-terminal" evidence="5">
    <location>
        <begin position="549"/>
        <end position="633"/>
    </location>
</feature>
<gene>
    <name evidence="6" type="ORF">GCU60_17395</name>
</gene>
<comment type="similarity">
    <text evidence="1">Belongs to the LytR/CpsA/Psr (LCP) family.</text>
</comment>
<evidence type="ECO:0000259" key="5">
    <source>
        <dbReference type="Pfam" id="PF13399"/>
    </source>
</evidence>
<feature type="compositionally biased region" description="Low complexity" evidence="2">
    <location>
        <begin position="518"/>
        <end position="537"/>
    </location>
</feature>
<dbReference type="Gene3D" id="3.40.630.190">
    <property type="entry name" value="LCP protein"/>
    <property type="match status" value="1"/>
</dbReference>
<organism evidence="6 7">
    <name type="scientific">Blastococcus saxobsidens</name>
    <dbReference type="NCBI Taxonomy" id="138336"/>
    <lineage>
        <taxon>Bacteria</taxon>
        <taxon>Bacillati</taxon>
        <taxon>Actinomycetota</taxon>
        <taxon>Actinomycetes</taxon>
        <taxon>Geodermatophilales</taxon>
        <taxon>Geodermatophilaceae</taxon>
        <taxon>Blastococcus</taxon>
    </lineage>
</organism>
<dbReference type="InterPro" id="IPR050922">
    <property type="entry name" value="LytR/CpsA/Psr_CW_biosynth"/>
</dbReference>
<feature type="transmembrane region" description="Helical" evidence="3">
    <location>
        <begin position="195"/>
        <end position="220"/>
    </location>
</feature>
<dbReference type="Proteomes" id="UP000479241">
    <property type="component" value="Unassembled WGS sequence"/>
</dbReference>
<dbReference type="PANTHER" id="PTHR33392">
    <property type="entry name" value="POLYISOPRENYL-TEICHOIC ACID--PEPTIDOGLYCAN TEICHOIC ACID TRANSFERASE TAGU"/>
    <property type="match status" value="1"/>
</dbReference>
<dbReference type="Pfam" id="PF13399">
    <property type="entry name" value="LytR_C"/>
    <property type="match status" value="1"/>
</dbReference>
<dbReference type="InterPro" id="IPR004474">
    <property type="entry name" value="LytR_CpsA_psr"/>
</dbReference>
<evidence type="ECO:0000256" key="1">
    <source>
        <dbReference type="ARBA" id="ARBA00006068"/>
    </source>
</evidence>
<protein>
    <submittedName>
        <fullName evidence="6">LytR family transcriptional regulator</fullName>
    </submittedName>
</protein>
<feature type="region of interest" description="Disordered" evidence="2">
    <location>
        <begin position="1"/>
        <end position="194"/>
    </location>
</feature>